<gene>
    <name evidence="5" type="primary">raiA</name>
    <name evidence="5" type="ORF">CAMGR0001_2799</name>
</gene>
<dbReference type="RefSeq" id="WP_005873096.1">
    <property type="nucleotide sequence ID" value="NZ_ACYG01000031.1"/>
</dbReference>
<dbReference type="Proteomes" id="UP000005709">
    <property type="component" value="Unassembled WGS sequence"/>
</dbReference>
<accession>C8PL09</accession>
<dbReference type="Pfam" id="PF16321">
    <property type="entry name" value="Ribosom_S30AE_C"/>
    <property type="match status" value="1"/>
</dbReference>
<dbReference type="Pfam" id="PF02482">
    <property type="entry name" value="Ribosomal_S30AE"/>
    <property type="match status" value="1"/>
</dbReference>
<dbReference type="NCBIfam" id="TIGR00741">
    <property type="entry name" value="yfiA"/>
    <property type="match status" value="1"/>
</dbReference>
<dbReference type="CDD" id="cd00552">
    <property type="entry name" value="RaiA"/>
    <property type="match status" value="1"/>
</dbReference>
<dbReference type="GO" id="GO:0043024">
    <property type="term" value="F:ribosomal small subunit binding"/>
    <property type="evidence" value="ECO:0007669"/>
    <property type="project" value="TreeGrafter"/>
</dbReference>
<reference evidence="5 6" key="1">
    <citation type="submission" date="2009-07" db="EMBL/GenBank/DDBJ databases">
        <authorList>
            <person name="Madupu R."/>
            <person name="Sebastian Y."/>
            <person name="Durkin A.S."/>
            <person name="Torralba M."/>
            <person name="Methe B."/>
            <person name="Sutton G.G."/>
            <person name="Strausberg R.L."/>
            <person name="Nelson K.E."/>
        </authorList>
    </citation>
    <scope>NUCLEOTIDE SEQUENCE [LARGE SCALE GENOMIC DNA]</scope>
    <source>
        <strain evidence="5 6">RM3268</strain>
    </source>
</reference>
<dbReference type="GO" id="GO:0022627">
    <property type="term" value="C:cytosolic small ribosomal subunit"/>
    <property type="evidence" value="ECO:0007669"/>
    <property type="project" value="TreeGrafter"/>
</dbReference>
<dbReference type="EMBL" id="ACYG01000031">
    <property type="protein sequence ID" value="EEV16424.1"/>
    <property type="molecule type" value="Genomic_DNA"/>
</dbReference>
<evidence type="ECO:0000313" key="6">
    <source>
        <dbReference type="Proteomes" id="UP000005709"/>
    </source>
</evidence>
<comment type="caution">
    <text evidence="5">The sequence shown here is derived from an EMBL/GenBank/DDBJ whole genome shotgun (WGS) entry which is preliminary data.</text>
</comment>
<comment type="subunit">
    <text evidence="2">Associates exclusively with 100S ribosomes, which are dimers of 70S ribosomes.</text>
</comment>
<dbReference type="Gene3D" id="3.30.160.100">
    <property type="entry name" value="Ribosome hibernation promotion factor-like"/>
    <property type="match status" value="1"/>
</dbReference>
<dbReference type="AlphaFoldDB" id="C8PL09"/>
<dbReference type="STRING" id="824.CGRAC_1669"/>
<organism evidence="5 6">
    <name type="scientific">Campylobacter gracilis RM3268</name>
    <dbReference type="NCBI Taxonomy" id="553220"/>
    <lineage>
        <taxon>Bacteria</taxon>
        <taxon>Pseudomonadati</taxon>
        <taxon>Campylobacterota</taxon>
        <taxon>Epsilonproteobacteria</taxon>
        <taxon>Campylobacterales</taxon>
        <taxon>Campylobacteraceae</taxon>
        <taxon>Campylobacter</taxon>
    </lineage>
</organism>
<proteinExistence type="predicted"/>
<dbReference type="SUPFAM" id="SSF69754">
    <property type="entry name" value="Ribosome binding protein Y (YfiA homologue)"/>
    <property type="match status" value="1"/>
</dbReference>
<dbReference type="OrthoDB" id="9794975at2"/>
<protein>
    <recommendedName>
        <fullName evidence="3">Ribosome hibernation promoting factor</fullName>
    </recommendedName>
</protein>
<dbReference type="PANTHER" id="PTHR33231:SF1">
    <property type="entry name" value="30S RIBOSOMAL PROTEIN"/>
    <property type="match status" value="1"/>
</dbReference>
<name>C8PL09_9BACT</name>
<feature type="domain" description="Sigma 54 modulation/S30EA ribosomal protein C-terminal" evidence="4">
    <location>
        <begin position="126"/>
        <end position="179"/>
    </location>
</feature>
<dbReference type="InterPro" id="IPR038416">
    <property type="entry name" value="Ribosom_S30AE_C_sf"/>
</dbReference>
<dbReference type="InterPro" id="IPR032528">
    <property type="entry name" value="Ribosom_S30AE_C"/>
</dbReference>
<keyword evidence="6" id="KW-1185">Reference proteome</keyword>
<evidence type="ECO:0000256" key="3">
    <source>
        <dbReference type="ARBA" id="ARBA00041148"/>
    </source>
</evidence>
<sequence>MNLNIVGKQFELTEAIKNYVENAFETLEKYNLDIISGRCVISADEKQGKKGFVVDFSLNLAHQDTIVVRQKDKDLYAAVDLIVERASKVLRRYHDKVNSHKNRDEMKQNAVDNAISSKEPNLNDEVDEIVPTELELYKPLEIDEALNKLKESTDQFLVFNDMDAKMRVLYKRKDGKFGLF</sequence>
<dbReference type="InterPro" id="IPR003489">
    <property type="entry name" value="RHF/RaiA"/>
</dbReference>
<evidence type="ECO:0000259" key="4">
    <source>
        <dbReference type="Pfam" id="PF16321"/>
    </source>
</evidence>
<dbReference type="Gene3D" id="3.30.505.50">
    <property type="entry name" value="Sigma 54 modulation/S30EA ribosomal protein, C-terminal domain"/>
    <property type="match status" value="1"/>
</dbReference>
<dbReference type="InterPro" id="IPR050574">
    <property type="entry name" value="HPF/YfiA_ribosome-assoc"/>
</dbReference>
<evidence type="ECO:0000313" key="5">
    <source>
        <dbReference type="EMBL" id="EEV16424.1"/>
    </source>
</evidence>
<evidence type="ECO:0000256" key="1">
    <source>
        <dbReference type="ARBA" id="ARBA00022845"/>
    </source>
</evidence>
<dbReference type="PANTHER" id="PTHR33231">
    <property type="entry name" value="30S RIBOSOMAL PROTEIN"/>
    <property type="match status" value="1"/>
</dbReference>
<dbReference type="eggNOG" id="COG1544">
    <property type="taxonomic scope" value="Bacteria"/>
</dbReference>
<evidence type="ECO:0000256" key="2">
    <source>
        <dbReference type="ARBA" id="ARBA00038695"/>
    </source>
</evidence>
<dbReference type="InterPro" id="IPR036567">
    <property type="entry name" value="RHF-like"/>
</dbReference>
<keyword evidence="1" id="KW-0810">Translation regulation</keyword>
<dbReference type="GO" id="GO:0045900">
    <property type="term" value="P:negative regulation of translational elongation"/>
    <property type="evidence" value="ECO:0007669"/>
    <property type="project" value="TreeGrafter"/>
</dbReference>